<organism evidence="1">
    <name type="scientific">marine sediment metagenome</name>
    <dbReference type="NCBI Taxonomy" id="412755"/>
    <lineage>
        <taxon>unclassified sequences</taxon>
        <taxon>metagenomes</taxon>
        <taxon>ecological metagenomes</taxon>
    </lineage>
</organism>
<evidence type="ECO:0000313" key="1">
    <source>
        <dbReference type="EMBL" id="KKM70612.1"/>
    </source>
</evidence>
<feature type="non-terminal residue" evidence="1">
    <location>
        <position position="146"/>
    </location>
</feature>
<comment type="caution">
    <text evidence="1">The sequence shown here is derived from an EMBL/GenBank/DDBJ whole genome shotgun (WGS) entry which is preliminary data.</text>
</comment>
<accession>A0A0F9MN55</accession>
<sequence length="146" mass="17143">MNERNFSFELHEFEEALSPYGTLDTNPPGMSLFVLDDFRDGEHFRTGPDENNALQLQLESRILTILLDESGSMTWNDNNRDRYTYLKRLLTKLNASVAPFFNTTVSIIFYSPIHTFHIQNIPNIYLNKPHILLLKQFQENIFQIFL</sequence>
<reference evidence="1" key="1">
    <citation type="journal article" date="2015" name="Nature">
        <title>Complex archaea that bridge the gap between prokaryotes and eukaryotes.</title>
        <authorList>
            <person name="Spang A."/>
            <person name="Saw J.H."/>
            <person name="Jorgensen S.L."/>
            <person name="Zaremba-Niedzwiedzka K."/>
            <person name="Martijn J."/>
            <person name="Lind A.E."/>
            <person name="van Eijk R."/>
            <person name="Schleper C."/>
            <person name="Guy L."/>
            <person name="Ettema T.J."/>
        </authorList>
    </citation>
    <scope>NUCLEOTIDE SEQUENCE</scope>
</reference>
<dbReference type="EMBL" id="LAZR01009784">
    <property type="protein sequence ID" value="KKM70612.1"/>
    <property type="molecule type" value="Genomic_DNA"/>
</dbReference>
<dbReference type="AlphaFoldDB" id="A0A0F9MN55"/>
<protein>
    <submittedName>
        <fullName evidence="1">Uncharacterized protein</fullName>
    </submittedName>
</protein>
<gene>
    <name evidence="1" type="ORF">LCGC14_1438960</name>
</gene>
<proteinExistence type="predicted"/>
<name>A0A0F9MN55_9ZZZZ</name>